<name>A0A0D6EHE0_SPOSA</name>
<dbReference type="Proteomes" id="UP000243876">
    <property type="component" value="Unassembled WGS sequence"/>
</dbReference>
<dbReference type="EMBL" id="CENE01000003">
    <property type="protein sequence ID" value="CEQ39442.1"/>
    <property type="molecule type" value="Genomic_DNA"/>
</dbReference>
<evidence type="ECO:0000313" key="5">
    <source>
        <dbReference type="Proteomes" id="UP000243876"/>
    </source>
</evidence>
<dbReference type="PANTHER" id="PTHR42942">
    <property type="entry name" value="6-O-METHYLGUANINE DNA METHYLTRANSFERASE"/>
    <property type="match status" value="1"/>
</dbReference>
<dbReference type="PANTHER" id="PTHR42942:SF1">
    <property type="entry name" value="ALKYLTRANSFERASE-LIKE PROTEIN 1"/>
    <property type="match status" value="1"/>
</dbReference>
<dbReference type="AlphaFoldDB" id="A0A0D6EHE0"/>
<dbReference type="InterPro" id="IPR014048">
    <property type="entry name" value="MethylDNA_cys_MeTrfase_DNA-bd"/>
</dbReference>
<evidence type="ECO:0000313" key="4">
    <source>
        <dbReference type="EMBL" id="CEQ39442.1"/>
    </source>
</evidence>
<accession>A0A0D6EHE0</accession>
<keyword evidence="5" id="KW-1185">Reference proteome</keyword>
<dbReference type="CDD" id="cd06445">
    <property type="entry name" value="ATase"/>
    <property type="match status" value="1"/>
</dbReference>
<feature type="region of interest" description="Disordered" evidence="2">
    <location>
        <begin position="86"/>
        <end position="111"/>
    </location>
</feature>
<feature type="compositionally biased region" description="Low complexity" evidence="2">
    <location>
        <begin position="86"/>
        <end position="105"/>
    </location>
</feature>
<organism evidence="4 5">
    <name type="scientific">Sporidiobolus salmonicolor</name>
    <name type="common">Yeast-like fungus</name>
    <name type="synonym">Sporobolomyces salmonicolor</name>
    <dbReference type="NCBI Taxonomy" id="5005"/>
    <lineage>
        <taxon>Eukaryota</taxon>
        <taxon>Fungi</taxon>
        <taxon>Dikarya</taxon>
        <taxon>Basidiomycota</taxon>
        <taxon>Pucciniomycotina</taxon>
        <taxon>Microbotryomycetes</taxon>
        <taxon>Sporidiobolales</taxon>
        <taxon>Sporidiobolaceae</taxon>
        <taxon>Sporobolomyces</taxon>
    </lineage>
</organism>
<dbReference type="GO" id="GO:0006281">
    <property type="term" value="P:DNA repair"/>
    <property type="evidence" value="ECO:0007669"/>
    <property type="project" value="InterPro"/>
</dbReference>
<proteinExistence type="predicted"/>
<dbReference type="Gene3D" id="1.10.10.10">
    <property type="entry name" value="Winged helix-like DNA-binding domain superfamily/Winged helix DNA-binding domain"/>
    <property type="match status" value="1"/>
</dbReference>
<feature type="domain" description="Methylated-DNA-[protein]-cysteine S-methyltransferase DNA binding" evidence="3">
    <location>
        <begin position="22"/>
        <end position="71"/>
    </location>
</feature>
<evidence type="ECO:0000256" key="2">
    <source>
        <dbReference type="SAM" id="MobiDB-lite"/>
    </source>
</evidence>
<gene>
    <name evidence="4" type="primary">SPOSA6832_00980</name>
</gene>
<dbReference type="InterPro" id="IPR052520">
    <property type="entry name" value="ATL_DNA_repair"/>
</dbReference>
<reference evidence="5" key="1">
    <citation type="submission" date="2015-02" db="EMBL/GenBank/DDBJ databases">
        <authorList>
            <person name="Gon?alves P."/>
        </authorList>
    </citation>
    <scope>NUCLEOTIDE SEQUENCE [LARGE SCALE GENOMIC DNA]</scope>
</reference>
<feature type="region of interest" description="Disordered" evidence="2">
    <location>
        <begin position="1"/>
        <end position="21"/>
    </location>
</feature>
<feature type="non-terminal residue" evidence="4">
    <location>
        <position position="1"/>
    </location>
</feature>
<evidence type="ECO:0000256" key="1">
    <source>
        <dbReference type="ARBA" id="ARBA00022763"/>
    </source>
</evidence>
<dbReference type="Pfam" id="PF01035">
    <property type="entry name" value="DNA_binding_1"/>
    <property type="match status" value="1"/>
</dbReference>
<evidence type="ECO:0000259" key="3">
    <source>
        <dbReference type="Pfam" id="PF01035"/>
    </source>
</evidence>
<dbReference type="OrthoDB" id="2548197at2759"/>
<dbReference type="SUPFAM" id="SSF46767">
    <property type="entry name" value="Methylated DNA-protein cysteine methyltransferase, C-terminal domain"/>
    <property type="match status" value="1"/>
</dbReference>
<feature type="region of interest" description="Disordered" evidence="2">
    <location>
        <begin position="183"/>
        <end position="204"/>
    </location>
</feature>
<dbReference type="GO" id="GO:0003824">
    <property type="term" value="F:catalytic activity"/>
    <property type="evidence" value="ECO:0007669"/>
    <property type="project" value="InterPro"/>
</dbReference>
<sequence length="225" mass="23664">MPAKRTRQVSPDTEDEPLRAGFHDSVYRKVRQIPEGKVASYGTIAKLIGHPRHSRMVGTALKCLPSHMAFPYLPFAPAPVGYSPSASNASSSSYSPPTTASTSYNGDLDVSPSPDANADVFAFPFGDRFSFVEDVQPAPQPNPDWVPWHRVVSSTGVISPRGNDRAVLRQADYLVAEGVEVRDGPRAAGGEPGPANPPGGGGVDAFGLGGVSGGRVSMAKYGWSG</sequence>
<keyword evidence="1" id="KW-0227">DNA damage</keyword>
<dbReference type="InterPro" id="IPR036388">
    <property type="entry name" value="WH-like_DNA-bd_sf"/>
</dbReference>
<protein>
    <submittedName>
        <fullName evidence="4">SPOSA6832_00980-mRNA-1:cds</fullName>
    </submittedName>
</protein>
<dbReference type="InterPro" id="IPR036217">
    <property type="entry name" value="MethylDNA_cys_MeTrfase_DNAb"/>
</dbReference>